<evidence type="ECO:0000313" key="3">
    <source>
        <dbReference type="Proteomes" id="UP000239415"/>
    </source>
</evidence>
<dbReference type="Proteomes" id="UP000239415">
    <property type="component" value="Unassembled WGS sequence"/>
</dbReference>
<feature type="region of interest" description="Disordered" evidence="1">
    <location>
        <begin position="86"/>
        <end position="109"/>
    </location>
</feature>
<evidence type="ECO:0000313" key="2">
    <source>
        <dbReference type="EMBL" id="PRX19015.1"/>
    </source>
</evidence>
<protein>
    <recommendedName>
        <fullName evidence="4">Leucine rich repeat (LRR) protein</fullName>
    </recommendedName>
</protein>
<evidence type="ECO:0008006" key="4">
    <source>
        <dbReference type="Google" id="ProtNLM"/>
    </source>
</evidence>
<organism evidence="2 3">
    <name type="scientific">Actinoplanes italicus</name>
    <dbReference type="NCBI Taxonomy" id="113567"/>
    <lineage>
        <taxon>Bacteria</taxon>
        <taxon>Bacillati</taxon>
        <taxon>Actinomycetota</taxon>
        <taxon>Actinomycetes</taxon>
        <taxon>Micromonosporales</taxon>
        <taxon>Micromonosporaceae</taxon>
        <taxon>Actinoplanes</taxon>
    </lineage>
</organism>
<feature type="compositionally biased region" description="Basic and acidic residues" evidence="1">
    <location>
        <begin position="90"/>
        <end position="101"/>
    </location>
</feature>
<proteinExistence type="predicted"/>
<dbReference type="EMBL" id="PVMZ01000011">
    <property type="protein sequence ID" value="PRX19015.1"/>
    <property type="molecule type" value="Genomic_DNA"/>
</dbReference>
<dbReference type="InterPro" id="IPR011989">
    <property type="entry name" value="ARM-like"/>
</dbReference>
<dbReference type="InterPro" id="IPR016024">
    <property type="entry name" value="ARM-type_fold"/>
</dbReference>
<comment type="caution">
    <text evidence="2">The sequence shown here is derived from an EMBL/GenBank/DDBJ whole genome shotgun (WGS) entry which is preliminary data.</text>
</comment>
<dbReference type="OrthoDB" id="3699606at2"/>
<dbReference type="AlphaFoldDB" id="A0A2T0K7P0"/>
<accession>A0A2T0K7P0</accession>
<gene>
    <name evidence="2" type="ORF">CLV67_111163</name>
</gene>
<name>A0A2T0K7P0_9ACTN</name>
<evidence type="ECO:0000256" key="1">
    <source>
        <dbReference type="SAM" id="MobiDB-lite"/>
    </source>
</evidence>
<dbReference type="Gene3D" id="1.25.10.10">
    <property type="entry name" value="Leucine-rich Repeat Variant"/>
    <property type="match status" value="1"/>
</dbReference>
<keyword evidence="3" id="KW-1185">Reference proteome</keyword>
<sequence>MRAALAEALYITAEQRAVLVEDPDLTVLRVLAEGPDYFFVWSFRPEPTPLPDWAYGRLYDRSPKLARQLTFNPFVPVELQQRLGVDTSAADEKPPVSRAEAEEQAASDNEWTRSCAAAEPALSAATVARLATDPSPQVRLAVSMRPELSEEQRAAIEYHVGPEDRITPARWAVETRDPGEQNRCARSAHIGLRRSVACNRDLSADLVALLAGDDDLAVRLLLCERHLDVPPDTVINTFLEATTMTRGRLLQHPSLLRGGLARLADHPDPQIRAVALRHPDATPELVERLSHDPESLVRDRTAEDPRLSLDRLLELFEDPATTGIAAANPNLPLPLMHRILDDATG</sequence>
<dbReference type="RefSeq" id="WP_106322974.1">
    <property type="nucleotide sequence ID" value="NZ_BOMO01000092.1"/>
</dbReference>
<reference evidence="2 3" key="1">
    <citation type="submission" date="2018-03" db="EMBL/GenBank/DDBJ databases">
        <title>Genomic Encyclopedia of Archaeal and Bacterial Type Strains, Phase II (KMG-II): from individual species to whole genera.</title>
        <authorList>
            <person name="Goeker M."/>
        </authorList>
    </citation>
    <scope>NUCLEOTIDE SEQUENCE [LARGE SCALE GENOMIC DNA]</scope>
    <source>
        <strain evidence="2 3">DSM 43146</strain>
    </source>
</reference>
<dbReference type="SUPFAM" id="SSF48371">
    <property type="entry name" value="ARM repeat"/>
    <property type="match status" value="1"/>
</dbReference>